<organism evidence="2 3">
    <name type="scientific">Arctia plantaginis</name>
    <name type="common">Wood tiger moth</name>
    <name type="synonym">Phalaena plantaginis</name>
    <dbReference type="NCBI Taxonomy" id="874455"/>
    <lineage>
        <taxon>Eukaryota</taxon>
        <taxon>Metazoa</taxon>
        <taxon>Ecdysozoa</taxon>
        <taxon>Arthropoda</taxon>
        <taxon>Hexapoda</taxon>
        <taxon>Insecta</taxon>
        <taxon>Pterygota</taxon>
        <taxon>Neoptera</taxon>
        <taxon>Endopterygota</taxon>
        <taxon>Lepidoptera</taxon>
        <taxon>Glossata</taxon>
        <taxon>Ditrysia</taxon>
        <taxon>Noctuoidea</taxon>
        <taxon>Erebidae</taxon>
        <taxon>Arctiinae</taxon>
        <taxon>Arctia</taxon>
    </lineage>
</organism>
<reference evidence="2 3" key="1">
    <citation type="submission" date="2020-04" db="EMBL/GenBank/DDBJ databases">
        <authorList>
            <person name="Wallbank WR R."/>
            <person name="Pardo Diaz C."/>
            <person name="Kozak K."/>
            <person name="Martin S."/>
            <person name="Jiggins C."/>
            <person name="Moest M."/>
            <person name="Warren A I."/>
            <person name="Byers J.R.P. K."/>
            <person name="Montejo-Kovacevich G."/>
            <person name="Yen C E."/>
        </authorList>
    </citation>
    <scope>NUCLEOTIDE SEQUENCE [LARGE SCALE GENOMIC DNA]</scope>
</reference>
<dbReference type="GO" id="GO:0003676">
    <property type="term" value="F:nucleic acid binding"/>
    <property type="evidence" value="ECO:0007669"/>
    <property type="project" value="InterPro"/>
</dbReference>
<gene>
    <name evidence="2" type="ORF">APLA_LOCUS15964</name>
</gene>
<feature type="region of interest" description="Disordered" evidence="1">
    <location>
        <begin position="1"/>
        <end position="25"/>
    </location>
</feature>
<dbReference type="SUPFAM" id="SSF57756">
    <property type="entry name" value="Retrovirus zinc finger-like domains"/>
    <property type="match status" value="1"/>
</dbReference>
<comment type="caution">
    <text evidence="2">The sequence shown here is derived from an EMBL/GenBank/DDBJ whole genome shotgun (WGS) entry which is preliminary data.</text>
</comment>
<proteinExistence type="predicted"/>
<feature type="compositionally biased region" description="Basic and acidic residues" evidence="1">
    <location>
        <begin position="1"/>
        <end position="14"/>
    </location>
</feature>
<sequence length="327" mass="37621">MTTRSDAKQEKPEKTTSVPSDGSTSRVETIEKIELNVLLKFIKPFDGSREKLNPFISNCQSAYNLANKFQKPILFKYILSQLTDRAESTCSIKEFECFEQFIEFLKQQFGDRKHYTHLLSELQECKQGSTETVNQYALKIETILSKLLTEIKMSIKKKTEMAGRVAAMEDLALHTFTVGLHPRLSQIVRCRDPDSLNSAVGFAVAEEKILSASYRKVALPNSNYAERTKFTPKRDFQTQLHRPRNTQNPRPDFTRKINTGDLVCRYCKNIGHAIENCRKRQYNNSRYQPNTPTPNNLPQNSPHRTFTVDCSDDTGVDEVDHKEHLNY</sequence>
<feature type="compositionally biased region" description="Polar residues" evidence="1">
    <location>
        <begin position="15"/>
        <end position="25"/>
    </location>
</feature>
<feature type="compositionally biased region" description="Basic and acidic residues" evidence="1">
    <location>
        <begin position="318"/>
        <end position="327"/>
    </location>
</feature>
<feature type="compositionally biased region" description="Low complexity" evidence="1">
    <location>
        <begin position="288"/>
        <end position="300"/>
    </location>
</feature>
<evidence type="ECO:0008006" key="4">
    <source>
        <dbReference type="Google" id="ProtNLM"/>
    </source>
</evidence>
<dbReference type="Proteomes" id="UP000494256">
    <property type="component" value="Unassembled WGS sequence"/>
</dbReference>
<evidence type="ECO:0000313" key="2">
    <source>
        <dbReference type="EMBL" id="CAB3257645.1"/>
    </source>
</evidence>
<feature type="region of interest" description="Disordered" evidence="1">
    <location>
        <begin position="283"/>
        <end position="327"/>
    </location>
</feature>
<dbReference type="EMBL" id="CADEBD010000553">
    <property type="protein sequence ID" value="CAB3257645.1"/>
    <property type="molecule type" value="Genomic_DNA"/>
</dbReference>
<dbReference type="OrthoDB" id="5979691at2759"/>
<name>A0A8S1B4Y5_ARCPL</name>
<dbReference type="InterPro" id="IPR036875">
    <property type="entry name" value="Znf_CCHC_sf"/>
</dbReference>
<accession>A0A8S1B4Y5</accession>
<dbReference type="AlphaFoldDB" id="A0A8S1B4Y5"/>
<evidence type="ECO:0000256" key="1">
    <source>
        <dbReference type="SAM" id="MobiDB-lite"/>
    </source>
</evidence>
<protein>
    <recommendedName>
        <fullName evidence="4">Retrotransposon gag domain-containing protein</fullName>
    </recommendedName>
</protein>
<dbReference type="GO" id="GO:0008270">
    <property type="term" value="F:zinc ion binding"/>
    <property type="evidence" value="ECO:0007669"/>
    <property type="project" value="InterPro"/>
</dbReference>
<evidence type="ECO:0000313" key="3">
    <source>
        <dbReference type="Proteomes" id="UP000494256"/>
    </source>
</evidence>